<keyword evidence="2" id="KW-1185">Reference proteome</keyword>
<gene>
    <name evidence="1" type="ORF">KC820_04795</name>
</gene>
<accession>A0A941CUK1</accession>
<protein>
    <submittedName>
        <fullName evidence="1">Uncharacterized protein</fullName>
    </submittedName>
</protein>
<dbReference type="Proteomes" id="UP000675431">
    <property type="component" value="Unassembled WGS sequence"/>
</dbReference>
<dbReference type="AlphaFoldDB" id="A0A941CUK1"/>
<sequence length="131" mass="15177">MKKIIFLISIVTLCLIGYFIYVNLGFGNPTAREILDDNPDADIIKLDNLIYVKNKQEDISSKYNIEHGEFIGEIKKRSTNKWWFRNLYASKLPKGTKLYTTDDQYEKGDAPFIILVEYNDEVLVYDALVEG</sequence>
<dbReference type="RefSeq" id="WP_212368707.1">
    <property type="nucleotide sequence ID" value="NZ_JAGSIE010000012.1"/>
</dbReference>
<name>A0A941CUK1_9BACI</name>
<evidence type="ECO:0000313" key="2">
    <source>
        <dbReference type="Proteomes" id="UP000675431"/>
    </source>
</evidence>
<reference evidence="1 2" key="1">
    <citation type="submission" date="2021-04" db="EMBL/GenBank/DDBJ databases">
        <title>Allobacillus sp. nov. SKP8-2 isolated from shrimp paste.</title>
        <authorList>
            <person name="Tanasupawat S."/>
            <person name="Yiamsombat S."/>
            <person name="Kanchanasin P."/>
            <person name="Kuncharoen N."/>
        </authorList>
    </citation>
    <scope>NUCLEOTIDE SEQUENCE [LARGE SCALE GENOMIC DNA]</scope>
    <source>
        <strain evidence="1 2">SKP8-2</strain>
    </source>
</reference>
<proteinExistence type="predicted"/>
<organism evidence="1 2">
    <name type="scientific">Allobacillus saliphilus</name>
    <dbReference type="NCBI Taxonomy" id="2912308"/>
    <lineage>
        <taxon>Bacteria</taxon>
        <taxon>Bacillati</taxon>
        <taxon>Bacillota</taxon>
        <taxon>Bacilli</taxon>
        <taxon>Bacillales</taxon>
        <taxon>Bacillaceae</taxon>
        <taxon>Allobacillus</taxon>
    </lineage>
</organism>
<comment type="caution">
    <text evidence="1">The sequence shown here is derived from an EMBL/GenBank/DDBJ whole genome shotgun (WGS) entry which is preliminary data.</text>
</comment>
<evidence type="ECO:0000313" key="1">
    <source>
        <dbReference type="EMBL" id="MBR7553469.1"/>
    </source>
</evidence>
<dbReference type="EMBL" id="JAGSIE010000012">
    <property type="protein sequence ID" value="MBR7553469.1"/>
    <property type="molecule type" value="Genomic_DNA"/>
</dbReference>